<evidence type="ECO:0000256" key="2">
    <source>
        <dbReference type="ARBA" id="ARBA00006906"/>
    </source>
</evidence>
<dbReference type="InterPro" id="IPR013785">
    <property type="entry name" value="Aldolase_TIM"/>
</dbReference>
<dbReference type="PANTHER" id="PTHR30246">
    <property type="entry name" value="2-KETO-3-DEOXY-6-PHOSPHOGLUCONATE ALDOLASE"/>
    <property type="match status" value="1"/>
</dbReference>
<dbReference type="SUPFAM" id="SSF51569">
    <property type="entry name" value="Aldolase"/>
    <property type="match status" value="1"/>
</dbReference>
<dbReference type="RefSeq" id="WP_310538029.1">
    <property type="nucleotide sequence ID" value="NZ_BAAAOC010000079.1"/>
</dbReference>
<name>A0ABU1FVF1_9MICC</name>
<dbReference type="InterPro" id="IPR000887">
    <property type="entry name" value="Aldlse_KDPG_KHG"/>
</dbReference>
<evidence type="ECO:0000256" key="4">
    <source>
        <dbReference type="ARBA" id="ARBA00023239"/>
    </source>
</evidence>
<keyword evidence="5" id="KW-0119">Carbohydrate metabolism</keyword>
<dbReference type="EMBL" id="JAVKGT010000032">
    <property type="protein sequence ID" value="MDR5712656.1"/>
    <property type="molecule type" value="Genomic_DNA"/>
</dbReference>
<evidence type="ECO:0000256" key="3">
    <source>
        <dbReference type="ARBA" id="ARBA00011233"/>
    </source>
</evidence>
<proteinExistence type="inferred from homology"/>
<keyword evidence="4" id="KW-0456">Lyase</keyword>
<dbReference type="Gene3D" id="3.20.20.70">
    <property type="entry name" value="Aldolase class I"/>
    <property type="match status" value="1"/>
</dbReference>
<sequence>METIRTWYEQVFKKTPVMAILRGYSPEESLELTRRAWDLGIDCVEIPIQDDDGLRALHYVASAAAAEGRSVGAGTVINAVRLDSAVQAGASFTVAPGFDPDVAQASLAAGLPHVPGVATGTDIQACLKLGINVVKAFPASDLGAGWFTAMKGPFPEVSFVATGGMNAHNAAQYLSAGASVIAVGSALKDPEQLPLLAALSRH</sequence>
<keyword evidence="7" id="KW-1185">Reference proteome</keyword>
<evidence type="ECO:0000256" key="1">
    <source>
        <dbReference type="ARBA" id="ARBA00004761"/>
    </source>
</evidence>
<evidence type="ECO:0000313" key="6">
    <source>
        <dbReference type="EMBL" id="MDR5712656.1"/>
    </source>
</evidence>
<comment type="pathway">
    <text evidence="1">Carbohydrate acid metabolism.</text>
</comment>
<dbReference type="CDD" id="cd00452">
    <property type="entry name" value="KDPG_aldolase"/>
    <property type="match status" value="1"/>
</dbReference>
<evidence type="ECO:0000256" key="5">
    <source>
        <dbReference type="ARBA" id="ARBA00023277"/>
    </source>
</evidence>
<accession>A0ABU1FVF1</accession>
<organism evidence="6 7">
    <name type="scientific">Nesterenkonia flava</name>
    <dbReference type="NCBI Taxonomy" id="469799"/>
    <lineage>
        <taxon>Bacteria</taxon>
        <taxon>Bacillati</taxon>
        <taxon>Actinomycetota</taxon>
        <taxon>Actinomycetes</taxon>
        <taxon>Micrococcales</taxon>
        <taxon>Micrococcaceae</taxon>
        <taxon>Nesterenkonia</taxon>
    </lineage>
</organism>
<evidence type="ECO:0000313" key="7">
    <source>
        <dbReference type="Proteomes" id="UP001260872"/>
    </source>
</evidence>
<dbReference type="PANTHER" id="PTHR30246:SF1">
    <property type="entry name" value="2-DEHYDRO-3-DEOXY-6-PHOSPHOGALACTONATE ALDOLASE-RELATED"/>
    <property type="match status" value="1"/>
</dbReference>
<protein>
    <submittedName>
        <fullName evidence="6">Bifunctional 4-hydroxy-2-oxoglutarate aldolase/2-dehydro-3-deoxy-phosphogluconate aldolase</fullName>
    </submittedName>
</protein>
<gene>
    <name evidence="6" type="ORF">RH857_11035</name>
</gene>
<dbReference type="Proteomes" id="UP001260872">
    <property type="component" value="Unassembled WGS sequence"/>
</dbReference>
<comment type="caution">
    <text evidence="6">The sequence shown here is derived from an EMBL/GenBank/DDBJ whole genome shotgun (WGS) entry which is preliminary data.</text>
</comment>
<comment type="subunit">
    <text evidence="3">Homotrimer.</text>
</comment>
<comment type="similarity">
    <text evidence="2">Belongs to the KHG/KDPG aldolase family.</text>
</comment>
<reference evidence="7" key="1">
    <citation type="submission" date="2023-07" db="EMBL/GenBank/DDBJ databases">
        <title>Description of three actinobacteria isolated from air of manufacturing shop in a pharmaceutical factory.</title>
        <authorList>
            <person name="Zhang D.-F."/>
        </authorList>
    </citation>
    <scope>NUCLEOTIDE SEQUENCE [LARGE SCALE GENOMIC DNA]</scope>
    <source>
        <strain evidence="7">CCTCC AB 207010</strain>
    </source>
</reference>
<dbReference type="Pfam" id="PF01081">
    <property type="entry name" value="Aldolase"/>
    <property type="match status" value="1"/>
</dbReference>